<dbReference type="InterPro" id="IPR036864">
    <property type="entry name" value="Zn2-C6_fun-type_DNA-bd_sf"/>
</dbReference>
<organism evidence="4 5">
    <name type="scientific">Tothia fuscella</name>
    <dbReference type="NCBI Taxonomy" id="1048955"/>
    <lineage>
        <taxon>Eukaryota</taxon>
        <taxon>Fungi</taxon>
        <taxon>Dikarya</taxon>
        <taxon>Ascomycota</taxon>
        <taxon>Pezizomycotina</taxon>
        <taxon>Dothideomycetes</taxon>
        <taxon>Pleosporomycetidae</taxon>
        <taxon>Venturiales</taxon>
        <taxon>Cylindrosympodiaceae</taxon>
        <taxon>Tothia</taxon>
    </lineage>
</organism>
<evidence type="ECO:0000313" key="4">
    <source>
        <dbReference type="EMBL" id="KAF2428628.1"/>
    </source>
</evidence>
<dbReference type="EMBL" id="MU007054">
    <property type="protein sequence ID" value="KAF2428628.1"/>
    <property type="molecule type" value="Genomic_DNA"/>
</dbReference>
<dbReference type="Gene3D" id="4.10.240.10">
    <property type="entry name" value="Zn(2)-C6 fungal-type DNA-binding domain"/>
    <property type="match status" value="1"/>
</dbReference>
<keyword evidence="1" id="KW-0539">Nucleus</keyword>
<dbReference type="InterPro" id="IPR001138">
    <property type="entry name" value="Zn2Cys6_DnaBD"/>
</dbReference>
<evidence type="ECO:0000313" key="5">
    <source>
        <dbReference type="Proteomes" id="UP000800235"/>
    </source>
</evidence>
<dbReference type="PANTHER" id="PTHR47256:SF1">
    <property type="entry name" value="ZN(II)2CYS6 TRANSCRIPTION FACTOR (EUROFUNG)"/>
    <property type="match status" value="1"/>
</dbReference>
<feature type="region of interest" description="Disordered" evidence="2">
    <location>
        <begin position="153"/>
        <end position="236"/>
    </location>
</feature>
<feature type="compositionally biased region" description="Polar residues" evidence="2">
    <location>
        <begin position="34"/>
        <end position="45"/>
    </location>
</feature>
<protein>
    <recommendedName>
        <fullName evidence="3">Zn(2)-C6 fungal-type domain-containing protein</fullName>
    </recommendedName>
</protein>
<comment type="caution">
    <text evidence="4">The sequence shown here is derived from an EMBL/GenBank/DDBJ whole genome shotgun (WGS) entry which is preliminary data.</text>
</comment>
<gene>
    <name evidence="4" type="ORF">EJ08DRAFT_662412</name>
</gene>
<feature type="compositionally biased region" description="Acidic residues" evidence="2">
    <location>
        <begin position="203"/>
        <end position="219"/>
    </location>
</feature>
<dbReference type="GO" id="GO:0008270">
    <property type="term" value="F:zinc ion binding"/>
    <property type="evidence" value="ECO:0007669"/>
    <property type="project" value="InterPro"/>
</dbReference>
<dbReference type="CDD" id="cd00067">
    <property type="entry name" value="GAL4"/>
    <property type="match status" value="1"/>
</dbReference>
<reference evidence="4" key="1">
    <citation type="journal article" date="2020" name="Stud. Mycol.">
        <title>101 Dothideomycetes genomes: a test case for predicting lifestyles and emergence of pathogens.</title>
        <authorList>
            <person name="Haridas S."/>
            <person name="Albert R."/>
            <person name="Binder M."/>
            <person name="Bloem J."/>
            <person name="Labutti K."/>
            <person name="Salamov A."/>
            <person name="Andreopoulos B."/>
            <person name="Baker S."/>
            <person name="Barry K."/>
            <person name="Bills G."/>
            <person name="Bluhm B."/>
            <person name="Cannon C."/>
            <person name="Castanera R."/>
            <person name="Culley D."/>
            <person name="Daum C."/>
            <person name="Ezra D."/>
            <person name="Gonzalez J."/>
            <person name="Henrissat B."/>
            <person name="Kuo A."/>
            <person name="Liang C."/>
            <person name="Lipzen A."/>
            <person name="Lutzoni F."/>
            <person name="Magnuson J."/>
            <person name="Mondo S."/>
            <person name="Nolan M."/>
            <person name="Ohm R."/>
            <person name="Pangilinan J."/>
            <person name="Park H.-J."/>
            <person name="Ramirez L."/>
            <person name="Alfaro M."/>
            <person name="Sun H."/>
            <person name="Tritt A."/>
            <person name="Yoshinaga Y."/>
            <person name="Zwiers L.-H."/>
            <person name="Turgeon B."/>
            <person name="Goodwin S."/>
            <person name="Spatafora J."/>
            <person name="Crous P."/>
            <person name="Grigoriev I."/>
        </authorList>
    </citation>
    <scope>NUCLEOTIDE SEQUENCE</scope>
    <source>
        <strain evidence="4">CBS 130266</strain>
    </source>
</reference>
<evidence type="ECO:0000256" key="1">
    <source>
        <dbReference type="ARBA" id="ARBA00023242"/>
    </source>
</evidence>
<name>A0A9P4NNN0_9PEZI</name>
<dbReference type="GO" id="GO:0000981">
    <property type="term" value="F:DNA-binding transcription factor activity, RNA polymerase II-specific"/>
    <property type="evidence" value="ECO:0007669"/>
    <property type="project" value="InterPro"/>
</dbReference>
<dbReference type="InterPro" id="IPR053187">
    <property type="entry name" value="Notoamide_regulator"/>
</dbReference>
<evidence type="ECO:0000259" key="3">
    <source>
        <dbReference type="PROSITE" id="PS50048"/>
    </source>
</evidence>
<dbReference type="PROSITE" id="PS50048">
    <property type="entry name" value="ZN2_CY6_FUNGAL_2"/>
    <property type="match status" value="1"/>
</dbReference>
<keyword evidence="5" id="KW-1185">Reference proteome</keyword>
<evidence type="ECO:0000256" key="2">
    <source>
        <dbReference type="SAM" id="MobiDB-lite"/>
    </source>
</evidence>
<sequence length="236" mass="26056">MLPSNNTQQPGRARPILPKPKQHPKSPHQDSESDGLTTQKGRPQKRVTVTQVACQSCQQRKSKCDGKRPTCTACANKGRTNCQYDVAGDQRRTTALKQRIDELKTETANLKDIITAICTSADRDALIQIVQTLPASDFRHSAEVAELCRQNSQNANAQTGFPSSASSQPYPPPLSNGPSYASGPYGNRRDQTSQALEGWNDGMEQDGVEDGADMDEDDESKWGHRDNRYPPNMGWR</sequence>
<dbReference type="OrthoDB" id="10261408at2759"/>
<feature type="compositionally biased region" description="Polar residues" evidence="2">
    <location>
        <begin position="1"/>
        <end position="10"/>
    </location>
</feature>
<feature type="region of interest" description="Disordered" evidence="2">
    <location>
        <begin position="1"/>
        <end position="45"/>
    </location>
</feature>
<dbReference type="PANTHER" id="PTHR47256">
    <property type="entry name" value="ZN(II)2CYS6 TRANSCRIPTION FACTOR (EUROFUNG)-RELATED"/>
    <property type="match status" value="1"/>
</dbReference>
<dbReference type="AlphaFoldDB" id="A0A9P4NNN0"/>
<dbReference type="SMART" id="SM00066">
    <property type="entry name" value="GAL4"/>
    <property type="match status" value="1"/>
</dbReference>
<proteinExistence type="predicted"/>
<feature type="domain" description="Zn(2)-C6 fungal-type" evidence="3">
    <location>
        <begin position="53"/>
        <end position="84"/>
    </location>
</feature>
<dbReference type="SUPFAM" id="SSF57701">
    <property type="entry name" value="Zn2/Cys6 DNA-binding domain"/>
    <property type="match status" value="1"/>
</dbReference>
<dbReference type="Pfam" id="PF00172">
    <property type="entry name" value="Zn_clus"/>
    <property type="match status" value="1"/>
</dbReference>
<dbReference type="Proteomes" id="UP000800235">
    <property type="component" value="Unassembled WGS sequence"/>
</dbReference>
<accession>A0A9P4NNN0</accession>